<evidence type="ECO:0000313" key="2">
    <source>
        <dbReference type="EMBL" id="GFT44973.1"/>
    </source>
</evidence>
<feature type="compositionally biased region" description="Basic residues" evidence="1">
    <location>
        <begin position="16"/>
        <end position="26"/>
    </location>
</feature>
<organism evidence="2 3">
    <name type="scientific">Nephila pilipes</name>
    <name type="common">Giant wood spider</name>
    <name type="synonym">Nephila maculata</name>
    <dbReference type="NCBI Taxonomy" id="299642"/>
    <lineage>
        <taxon>Eukaryota</taxon>
        <taxon>Metazoa</taxon>
        <taxon>Ecdysozoa</taxon>
        <taxon>Arthropoda</taxon>
        <taxon>Chelicerata</taxon>
        <taxon>Arachnida</taxon>
        <taxon>Araneae</taxon>
        <taxon>Araneomorphae</taxon>
        <taxon>Entelegynae</taxon>
        <taxon>Araneoidea</taxon>
        <taxon>Nephilidae</taxon>
        <taxon>Nephila</taxon>
    </lineage>
</organism>
<reference evidence="2" key="1">
    <citation type="submission" date="2020-08" db="EMBL/GenBank/DDBJ databases">
        <title>Multicomponent nature underlies the extraordinary mechanical properties of spider dragline silk.</title>
        <authorList>
            <person name="Kono N."/>
            <person name="Nakamura H."/>
            <person name="Mori M."/>
            <person name="Yoshida Y."/>
            <person name="Ohtoshi R."/>
            <person name="Malay A.D."/>
            <person name="Moran D.A.P."/>
            <person name="Tomita M."/>
            <person name="Numata K."/>
            <person name="Arakawa K."/>
        </authorList>
    </citation>
    <scope>NUCLEOTIDE SEQUENCE</scope>
</reference>
<evidence type="ECO:0000313" key="3">
    <source>
        <dbReference type="Proteomes" id="UP000887013"/>
    </source>
</evidence>
<sequence>MPSGRSVSYHTPGRPRILRTGKRSRPRKEYGQVSLITDCFETSPSIQVDPSGPNKTAWKNAKKEKHDALIKENAWTLVPRPKHKKIGQCSCRLDSFADEIARDQPKRALQAVPQFLLLVVPEHTSTLRRTMTSTVPGDGGW</sequence>
<dbReference type="OrthoDB" id="8064578at2759"/>
<proteinExistence type="predicted"/>
<dbReference type="AlphaFoldDB" id="A0A8X6P324"/>
<feature type="region of interest" description="Disordered" evidence="1">
    <location>
        <begin position="1"/>
        <end position="27"/>
    </location>
</feature>
<protein>
    <submittedName>
        <fullName evidence="2">Uncharacterized protein</fullName>
    </submittedName>
</protein>
<dbReference type="Proteomes" id="UP000887013">
    <property type="component" value="Unassembled WGS sequence"/>
</dbReference>
<name>A0A8X6P324_NEPPI</name>
<accession>A0A8X6P324</accession>
<gene>
    <name evidence="2" type="ORF">NPIL_650011</name>
</gene>
<keyword evidence="3" id="KW-1185">Reference proteome</keyword>
<comment type="caution">
    <text evidence="2">The sequence shown here is derived from an EMBL/GenBank/DDBJ whole genome shotgun (WGS) entry which is preliminary data.</text>
</comment>
<dbReference type="EMBL" id="BMAW01064393">
    <property type="protein sequence ID" value="GFT44973.1"/>
    <property type="molecule type" value="Genomic_DNA"/>
</dbReference>
<evidence type="ECO:0000256" key="1">
    <source>
        <dbReference type="SAM" id="MobiDB-lite"/>
    </source>
</evidence>